<evidence type="ECO:0000256" key="8">
    <source>
        <dbReference type="SAM" id="MobiDB-lite"/>
    </source>
</evidence>
<evidence type="ECO:0000259" key="9">
    <source>
        <dbReference type="PROSITE" id="PS50106"/>
    </source>
</evidence>
<feature type="domain" description="PDZ" evidence="9">
    <location>
        <begin position="1753"/>
        <end position="1837"/>
    </location>
</feature>
<feature type="domain" description="PDZ" evidence="9">
    <location>
        <begin position="1000"/>
        <end position="1068"/>
    </location>
</feature>
<dbReference type="CDD" id="cd06674">
    <property type="entry name" value="PDZ11_MUPP1-PDZ9_PATJ-like"/>
    <property type="match status" value="1"/>
</dbReference>
<dbReference type="Proteomes" id="UP001642483">
    <property type="component" value="Unassembled WGS sequence"/>
</dbReference>
<evidence type="ECO:0000256" key="2">
    <source>
        <dbReference type="ARBA" id="ARBA00004435"/>
    </source>
</evidence>
<proteinExistence type="predicted"/>
<evidence type="ECO:0000256" key="5">
    <source>
        <dbReference type="ARBA" id="ARBA00022737"/>
    </source>
</evidence>
<sequence length="1966" mass="212420">MPMCDDLTKATAILQKIQNHFKDRGDGSHDVDLQAMMSLMESPVFRQMVQLQESIQNLKNEVKKDYVDLSKIDFAPGSGILRINGQEVDPYPVPKQRGSNKDQPAEGVEDDDLTEFILKAAQGRETEVIELFKAQNQGLGFSVVGLRSEHRGDLGIFIQDIKPGGMADVDGRLKESDQILVINGQALVPTISHDEAIGILQKVTGEVKLVVARGVIPSGGHASNEGSQVSRSSSVVSSLSQASIAHPDTKWSYVETIELHNDGRGLGFGIVGGHATGGIVVKTIVENGVADRDGRLRSGDHILCIGNTDVTSMGSEQAAVVLRQCGMVVKLVVARGAVDEDVDSFVDNKFDEESNTSNFEEKPEEQYTDSDSHSHTSNEEAEPTPHYYYVELVKDAKGLGITVTTAPPDDQRNDISHGIFVKSVSPGSAADIDGRIQTGDQIIAVDGQRLDGEVVSSQQAVNVLRSTGVVVKLAMARINNMVYLEHNSSIPIVKDEETIPEFSGSLTIEEEQKIMQRWRIVMGPQFQIVVARLKKYNYTSGLGISLEGTIDSSSRPHHYIRSILSEGPVGSNGCLQIGDELLEVNENKLLGLNHVEVVVILKELPLYVQMVCARPLGKWMRDTARDSIVLEERDGDFLELKAQTSSQSFDNLGPSNFDDKNESVTSSSTEDTISQIKKEMPKMPEESEFQADIRPTAFPHLPSSSVSEISNESEPEMDAFSSNDVHHNDDKKNAWEDDVFFVELEKSSEGLGFSILDFQDPLHVHKTAVLVRSLVKGGVADRNGQLEPGDRLISVNGYSLEFANLEQAVEVLKAVPHGIVSIGVAKPKPMFRVLSTTDEDGEPDSDGENVLIEENFLSSSKVSSSSSESSISHEIEHPEVLHLGETNVRLPLETGVLLRDLSEEVNSHTIGDESHNKPSQQMEVKQIEMSGMTAIAITGTKSQLHVKANDELHSPNLDKGTGNTLPHVPPKPVGYTAPSWQSAEPDVPRPKPPVDGFERVVQMSKGNSSLGITVSPDKEGDGLIVRSVIAGGAIERAGEPQLGDMIRHVNNDSAVGLGAAQARALIRNHSMYSKDVKISYIPKRYIDAFKKGLPFPDEHGSSVCLTSMSPKSSNRPENFAALKSIFEVDRIEGATTRTQPRLQSQLWGPIQRVDITRRHGQSLGISIVGGTNSGLESEDIQGIFVKEVLNGSPVERDGRIKVGDKIFKVDNVDLRNVTHEAAVDAILGADENVTFVIQSFVGEQKALSDTNEEKQERKPEVENIHKSASGDVHVIELHKGPEGVGLSLAGNKDKSQQQIFVVGINPNGAAGVDGRIKIGDQLLEINGTPLISDNNHQLASNIIRNSAADLVFVVKRNEGNKVVSPSSGTQPRAHLHSKQTSADNQDFRSADKLTLVAEGRSSPYSDIRVIKLVKDFQGLGFAISESPRGIVVQSIAKGGTAHRDGRLSKGDLILAVDDHSVSGVSYETAIFILKQARGTVKLTVASGAIHSPVHSDSSSVSSPYHRTMSPSPSDGDNHDPLTCPILPGRETVIEINKGKAGLGVSIVGGADSLLNSVLVHTVYDEGAAAKDGRLWPGDRILSVNGLDLRHATHDEAIEVLRNTPGTVQLTIQRDENRESVNNETEEDLYDTYNVQLSKKGGKSLGLSIVGRRNDPGVFVSDLVAGGAAERERTIQPGDQILAVNDVDLKMAGQEIAARVLKNAQGKVNLRMGRFKSDAPKDLFSMPKLKMKTTEIPNTPSITTKEREDNNSRFVEIHKSRSRPLGISIAGGVGSPLGDVPVFVAKVQTTGSAAGKLQVGDRILSINGQSTEQKSHDDVVMLLKRTEDTIVLMQVQDGGEEVGRLAACLKEVADVGKAAIASATELTDDFLQSSSTSEKNAVDIDLIRGPEGLGFSIVGGYGSPQGNLPIFVKNVFPVGAAAADGRLRRGDRIVAVNGENLDGYTHEEAAEALKRRSAHISLRVVQS</sequence>
<dbReference type="CDD" id="cd06668">
    <property type="entry name" value="PDZ4_MUPP1-like"/>
    <property type="match status" value="1"/>
</dbReference>
<feature type="domain" description="PDZ" evidence="9">
    <location>
        <begin position="1409"/>
        <end position="1488"/>
    </location>
</feature>
<dbReference type="CDD" id="cd06667">
    <property type="entry name" value="PDZ2_MUPP1-like"/>
    <property type="match status" value="1"/>
</dbReference>
<keyword evidence="11" id="KW-1185">Reference proteome</keyword>
<feature type="domain" description="PDZ" evidence="9">
    <location>
        <begin position="389"/>
        <end position="479"/>
    </location>
</feature>
<comment type="caution">
    <text evidence="10">The sequence shown here is derived from an EMBL/GenBank/DDBJ whole genome shotgun (WGS) entry which is preliminary data.</text>
</comment>
<gene>
    <name evidence="10" type="ORF">CVLEPA_LOCUS16664</name>
</gene>
<keyword evidence="5" id="KW-0677">Repeat</keyword>
<dbReference type="Gene3D" id="2.30.42.10">
    <property type="match status" value="13"/>
</dbReference>
<evidence type="ECO:0000313" key="10">
    <source>
        <dbReference type="EMBL" id="CAK8685543.1"/>
    </source>
</evidence>
<keyword evidence="7" id="KW-0472">Membrane</keyword>
<accession>A0ABP0G202</accession>
<dbReference type="PANTHER" id="PTHR19964">
    <property type="entry name" value="MULTIPLE PDZ DOMAIN PROTEIN"/>
    <property type="match status" value="1"/>
</dbReference>
<feature type="region of interest" description="Disordered" evidence="8">
    <location>
        <begin position="1361"/>
        <end position="1384"/>
    </location>
</feature>
<comment type="subcellular location">
    <subcellularLocation>
        <location evidence="2">Cell junction</location>
        <location evidence="2">Tight junction</location>
    </subcellularLocation>
    <subcellularLocation>
        <location evidence="1">Cell membrane</location>
    </subcellularLocation>
</comment>
<evidence type="ECO:0000256" key="6">
    <source>
        <dbReference type="ARBA" id="ARBA00022949"/>
    </source>
</evidence>
<dbReference type="InterPro" id="IPR036034">
    <property type="entry name" value="PDZ_sf"/>
</dbReference>
<feature type="region of interest" description="Disordered" evidence="8">
    <location>
        <begin position="83"/>
        <end position="109"/>
    </location>
</feature>
<dbReference type="CDD" id="cd06669">
    <property type="entry name" value="PDZ5_MUPP1-like"/>
    <property type="match status" value="1"/>
</dbReference>
<dbReference type="PANTHER" id="PTHR19964:SF92">
    <property type="entry name" value="PATJ HOMOLOG"/>
    <property type="match status" value="1"/>
</dbReference>
<dbReference type="EMBL" id="CAWYQH010000100">
    <property type="protein sequence ID" value="CAK8685543.1"/>
    <property type="molecule type" value="Genomic_DNA"/>
</dbReference>
<keyword evidence="6" id="KW-0965">Cell junction</keyword>
<dbReference type="PROSITE" id="PS50106">
    <property type="entry name" value="PDZ"/>
    <property type="match status" value="13"/>
</dbReference>
<dbReference type="CDD" id="cd06676">
    <property type="entry name" value="PDZ13_MUPP1-like"/>
    <property type="match status" value="1"/>
</dbReference>
<evidence type="ECO:0000256" key="1">
    <source>
        <dbReference type="ARBA" id="ARBA00004236"/>
    </source>
</evidence>
<evidence type="ECO:0000313" key="11">
    <source>
        <dbReference type="Proteomes" id="UP001642483"/>
    </source>
</evidence>
<feature type="compositionally biased region" description="Basic and acidic residues" evidence="8">
    <location>
        <begin position="359"/>
        <end position="378"/>
    </location>
</feature>
<dbReference type="SUPFAM" id="SSF101288">
    <property type="entry name" value="L27 domain"/>
    <property type="match status" value="1"/>
</dbReference>
<dbReference type="Gene3D" id="1.10.287.650">
    <property type="entry name" value="L27 domain"/>
    <property type="match status" value="1"/>
</dbReference>
<feature type="compositionally biased region" description="Polar residues" evidence="8">
    <location>
        <begin position="663"/>
        <end position="674"/>
    </location>
</feature>
<protein>
    <recommendedName>
        <fullName evidence="9">PDZ domain-containing protein</fullName>
    </recommendedName>
</protein>
<feature type="compositionally biased region" description="Low complexity" evidence="8">
    <location>
        <begin position="1494"/>
        <end position="1503"/>
    </location>
</feature>
<reference evidence="10 11" key="1">
    <citation type="submission" date="2024-02" db="EMBL/GenBank/DDBJ databases">
        <authorList>
            <person name="Daric V."/>
            <person name="Darras S."/>
        </authorList>
    </citation>
    <scope>NUCLEOTIDE SEQUENCE [LARGE SCALE GENOMIC DNA]</scope>
</reference>
<feature type="region of interest" description="Disordered" evidence="8">
    <location>
        <begin position="349"/>
        <end position="384"/>
    </location>
</feature>
<feature type="domain" description="PDZ" evidence="9">
    <location>
        <begin position="1152"/>
        <end position="1241"/>
    </location>
</feature>
<feature type="region of interest" description="Disordered" evidence="8">
    <location>
        <begin position="648"/>
        <end position="674"/>
    </location>
</feature>
<evidence type="ECO:0000256" key="7">
    <source>
        <dbReference type="ARBA" id="ARBA00023136"/>
    </source>
</evidence>
<evidence type="ECO:0000256" key="3">
    <source>
        <dbReference type="ARBA" id="ARBA00022427"/>
    </source>
</evidence>
<dbReference type="SUPFAM" id="SSF50156">
    <property type="entry name" value="PDZ domain-like"/>
    <property type="match status" value="13"/>
</dbReference>
<keyword evidence="4" id="KW-1003">Cell membrane</keyword>
<feature type="domain" description="PDZ" evidence="9">
    <location>
        <begin position="1532"/>
        <end position="1615"/>
    </location>
</feature>
<feature type="domain" description="PDZ" evidence="9">
    <location>
        <begin position="1633"/>
        <end position="1715"/>
    </location>
</feature>
<keyword evidence="3" id="KW-0796">Tight junction</keyword>
<dbReference type="Pfam" id="PF09045">
    <property type="entry name" value="L27_2"/>
    <property type="match status" value="1"/>
</dbReference>
<dbReference type="CDD" id="cd06673">
    <property type="entry name" value="PDZ10_MUPP1-PDZ8_PATJ-like"/>
    <property type="match status" value="1"/>
</dbReference>
<feature type="domain" description="PDZ" evidence="9">
    <location>
        <begin position="741"/>
        <end position="813"/>
    </location>
</feature>
<feature type="domain" description="PDZ" evidence="9">
    <location>
        <begin position="128"/>
        <end position="215"/>
    </location>
</feature>
<name>A0ABP0G202_CLALP</name>
<feature type="domain" description="PDZ" evidence="9">
    <location>
        <begin position="1274"/>
        <end position="1358"/>
    </location>
</feature>
<dbReference type="InterPro" id="IPR036892">
    <property type="entry name" value="L27_dom_sf"/>
</dbReference>
<feature type="region of interest" description="Disordered" evidence="8">
    <location>
        <begin position="1494"/>
        <end position="1519"/>
    </location>
</feature>
<dbReference type="InterPro" id="IPR015132">
    <property type="entry name" value="L27_2"/>
</dbReference>
<feature type="domain" description="PDZ" evidence="9">
    <location>
        <begin position="530"/>
        <end position="616"/>
    </location>
</feature>
<dbReference type="CDD" id="cd06689">
    <property type="entry name" value="PDZ1_MUPP1-like"/>
    <property type="match status" value="1"/>
</dbReference>
<dbReference type="InterPro" id="IPR001478">
    <property type="entry name" value="PDZ"/>
</dbReference>
<organism evidence="10 11">
    <name type="scientific">Clavelina lepadiformis</name>
    <name type="common">Light-bulb sea squirt</name>
    <name type="synonym">Ascidia lepadiformis</name>
    <dbReference type="NCBI Taxonomy" id="159417"/>
    <lineage>
        <taxon>Eukaryota</taxon>
        <taxon>Metazoa</taxon>
        <taxon>Chordata</taxon>
        <taxon>Tunicata</taxon>
        <taxon>Ascidiacea</taxon>
        <taxon>Aplousobranchia</taxon>
        <taxon>Clavelinidae</taxon>
        <taxon>Clavelina</taxon>
    </lineage>
</organism>
<dbReference type="InterPro" id="IPR051342">
    <property type="entry name" value="PDZ_scaffold"/>
</dbReference>
<evidence type="ECO:0000256" key="4">
    <source>
        <dbReference type="ARBA" id="ARBA00022475"/>
    </source>
</evidence>
<feature type="domain" description="PDZ" evidence="9">
    <location>
        <begin position="1882"/>
        <end position="1966"/>
    </location>
</feature>
<dbReference type="CDD" id="cd06670">
    <property type="entry name" value="PDZ6_MUPP1-like"/>
    <property type="match status" value="1"/>
</dbReference>
<dbReference type="Pfam" id="PF00595">
    <property type="entry name" value="PDZ"/>
    <property type="match status" value="13"/>
</dbReference>
<dbReference type="SMART" id="SM00228">
    <property type="entry name" value="PDZ"/>
    <property type="match status" value="13"/>
</dbReference>
<feature type="domain" description="PDZ" evidence="9">
    <location>
        <begin position="256"/>
        <end position="337"/>
    </location>
</feature>